<feature type="domain" description="Bromo" evidence="4">
    <location>
        <begin position="498"/>
        <end position="562"/>
    </location>
</feature>
<feature type="region of interest" description="Disordered" evidence="3">
    <location>
        <begin position="180"/>
        <end position="222"/>
    </location>
</feature>
<feature type="region of interest" description="Disordered" evidence="3">
    <location>
        <begin position="122"/>
        <end position="160"/>
    </location>
</feature>
<dbReference type="PROSITE" id="PS51525">
    <property type="entry name" value="NET"/>
    <property type="match status" value="1"/>
</dbReference>
<feature type="compositionally biased region" description="Polar residues" evidence="3">
    <location>
        <begin position="11"/>
        <end position="20"/>
    </location>
</feature>
<evidence type="ECO:0008006" key="8">
    <source>
        <dbReference type="Google" id="ProtNLM"/>
    </source>
</evidence>
<dbReference type="EMBL" id="CP051140">
    <property type="protein sequence ID" value="QIW97875.1"/>
    <property type="molecule type" value="Genomic_DNA"/>
</dbReference>
<name>A0A6H0XT76_9PEZI</name>
<dbReference type="Gene3D" id="1.20.920.10">
    <property type="entry name" value="Bromodomain-like"/>
    <property type="match status" value="2"/>
</dbReference>
<dbReference type="InterPro" id="IPR038336">
    <property type="entry name" value="NET_sf"/>
</dbReference>
<dbReference type="AlphaFoldDB" id="A0A6H0XT76"/>
<protein>
    <recommendedName>
        <fullName evidence="8">Bromodomain-containing protein</fullName>
    </recommendedName>
</protein>
<dbReference type="PROSITE" id="PS50014">
    <property type="entry name" value="BROMODOMAIN_2"/>
    <property type="match status" value="2"/>
</dbReference>
<dbReference type="InterPro" id="IPR001487">
    <property type="entry name" value="Bromodomain"/>
</dbReference>
<keyword evidence="1 2" id="KW-0103">Bromodomain</keyword>
<dbReference type="GO" id="GO:0005634">
    <property type="term" value="C:nucleus"/>
    <property type="evidence" value="ECO:0007669"/>
    <property type="project" value="TreeGrafter"/>
</dbReference>
<gene>
    <name evidence="6" type="ORF">AMS68_003393</name>
</gene>
<feature type="compositionally biased region" description="Basic residues" evidence="3">
    <location>
        <begin position="667"/>
        <end position="678"/>
    </location>
</feature>
<dbReference type="Gene3D" id="1.20.1270.220">
    <property type="match status" value="1"/>
</dbReference>
<dbReference type="Pfam" id="PF00439">
    <property type="entry name" value="Bromodomain"/>
    <property type="match status" value="2"/>
</dbReference>
<dbReference type="Proteomes" id="UP000503462">
    <property type="component" value="Chromosome 2"/>
</dbReference>
<sequence>MEAQPTHENVAINTDAQPSLSAAPENVVSNGIHESHTDGIAPIATETEISTNTAAFEANSALHADLKDASSVKESVPALPNETVPGLQPVSDFLPSEKINSHPTPPPEGPTIATVMDDKKEVPQPLQEVQTEQTTNVSAAQHDIEPTQPPQPSLATEPSTTVPAAGEALLNGVHTPALPEVDATPISAPVEQAPVPSLVRPREEDVDDDGPAAKRSKLEDEELAKPLDSIAPAAIPQAAPAPVSQDVTMADAPQQSVEPATPVSATNEGATYFTTPITDVQKSFLLEKTKNLKKTKHALAFLIPVDVVKLNIPNYPNIVKNPMDLTTLETKLKNDQYASAQEYANDFTQIVINSKLFNGENHPVTVAAYNMEATFKKYMSTLPGPQESAAPKTIKRASPAAPRPQPRREARQPPPAPAPVAASPSAAAQTFALQPDGTPQIRRDSTTKRPHRTIKPPQSRELPYAKPKRKEHQLELKFCEHILDQVRGPSFGHCNHVFLLPVDPVALNIPHYRQVIKKPMDLSTMAQKLKSGQYGTAKEFRADFELMIENCLVFNPLGNPVRDLGIEMKRGFEALWKNKEKWERDNKKSSERASSASDSEEEEDEDEDDDDPAANARETIAALTKQLAELQKTVAAASWSKDGKKKKDGKKSGSKKGSFSAAAPKSKSSKNKAPKRVKALSYDEKQEISNAVGNMNDVQVGKLTQIITENCAKYRDMGDDMELEIDDLPNDVQALLLRHVRSIFGNPNRGARALSPDDLAAEDDDDFNPPARDRAAAGGKRKKHKPMGKKEQQDNIAALKSQLAEFANQGQGSVSPGAWAGQGQAADDTSGDEESEESEEE</sequence>
<feature type="region of interest" description="Disordered" evidence="3">
    <location>
        <begin position="1"/>
        <end position="35"/>
    </location>
</feature>
<dbReference type="SMART" id="SM00297">
    <property type="entry name" value="BROMO"/>
    <property type="match status" value="2"/>
</dbReference>
<dbReference type="InterPro" id="IPR027353">
    <property type="entry name" value="NET_dom"/>
</dbReference>
<dbReference type="PANTHER" id="PTHR22880">
    <property type="entry name" value="FALZ-RELATED BROMODOMAIN-CONTAINING PROTEINS"/>
    <property type="match status" value="1"/>
</dbReference>
<dbReference type="GO" id="GO:0006338">
    <property type="term" value="P:chromatin remodeling"/>
    <property type="evidence" value="ECO:0007669"/>
    <property type="project" value="TreeGrafter"/>
</dbReference>
<proteinExistence type="predicted"/>
<dbReference type="SUPFAM" id="SSF47370">
    <property type="entry name" value="Bromodomain"/>
    <property type="match status" value="2"/>
</dbReference>
<dbReference type="GO" id="GO:0000785">
    <property type="term" value="C:chromatin"/>
    <property type="evidence" value="ECO:0007669"/>
    <property type="project" value="TreeGrafter"/>
</dbReference>
<dbReference type="GO" id="GO:0006355">
    <property type="term" value="P:regulation of DNA-templated transcription"/>
    <property type="evidence" value="ECO:0007669"/>
    <property type="project" value="TreeGrafter"/>
</dbReference>
<evidence type="ECO:0000313" key="6">
    <source>
        <dbReference type="EMBL" id="QIW97875.1"/>
    </source>
</evidence>
<accession>A0A6H0XT76</accession>
<feature type="compositionally biased region" description="Low complexity" evidence="3">
    <location>
        <begin position="655"/>
        <end position="666"/>
    </location>
</feature>
<feature type="compositionally biased region" description="Basic and acidic residues" evidence="3">
    <location>
        <begin position="581"/>
        <end position="591"/>
    </location>
</feature>
<evidence type="ECO:0000259" key="4">
    <source>
        <dbReference type="PROSITE" id="PS50014"/>
    </source>
</evidence>
<reference evidence="6 7" key="1">
    <citation type="journal article" date="2016" name="Sci. Rep.">
        <title>Peltaster fructicola genome reveals evolution from an invasive phytopathogen to an ectophytic parasite.</title>
        <authorList>
            <person name="Xu C."/>
            <person name="Chen H."/>
            <person name="Gleason M.L."/>
            <person name="Xu J.R."/>
            <person name="Liu H."/>
            <person name="Zhang R."/>
            <person name="Sun G."/>
        </authorList>
    </citation>
    <scope>NUCLEOTIDE SEQUENCE [LARGE SCALE GENOMIC DNA]</scope>
    <source>
        <strain evidence="6 7">LNHT1506</strain>
    </source>
</reference>
<dbReference type="PRINTS" id="PR00503">
    <property type="entry name" value="BROMODOMAIN"/>
</dbReference>
<evidence type="ECO:0000256" key="1">
    <source>
        <dbReference type="ARBA" id="ARBA00023117"/>
    </source>
</evidence>
<evidence type="ECO:0000256" key="3">
    <source>
        <dbReference type="SAM" id="MobiDB-lite"/>
    </source>
</evidence>
<feature type="compositionally biased region" description="Acidic residues" evidence="3">
    <location>
        <begin position="829"/>
        <end position="841"/>
    </location>
</feature>
<feature type="compositionally biased region" description="Low complexity" evidence="3">
    <location>
        <begin position="419"/>
        <end position="429"/>
    </location>
</feature>
<dbReference type="Pfam" id="PF17035">
    <property type="entry name" value="BET"/>
    <property type="match status" value="1"/>
</dbReference>
<feature type="compositionally biased region" description="Acidic residues" evidence="3">
    <location>
        <begin position="598"/>
        <end position="612"/>
    </location>
</feature>
<feature type="compositionally biased region" description="Low complexity" evidence="3">
    <location>
        <begin position="817"/>
        <end position="826"/>
    </location>
</feature>
<feature type="region of interest" description="Disordered" evidence="3">
    <location>
        <begin position="382"/>
        <end position="467"/>
    </location>
</feature>
<feature type="compositionally biased region" description="Polar residues" evidence="3">
    <location>
        <begin position="127"/>
        <end position="139"/>
    </location>
</feature>
<evidence type="ECO:0000256" key="2">
    <source>
        <dbReference type="PROSITE-ProRule" id="PRU00035"/>
    </source>
</evidence>
<feature type="domain" description="Bromo" evidence="4">
    <location>
        <begin position="293"/>
        <end position="365"/>
    </location>
</feature>
<feature type="region of interest" description="Disordered" evidence="3">
    <location>
        <begin position="635"/>
        <end position="678"/>
    </location>
</feature>
<dbReference type="PANTHER" id="PTHR22880:SF225">
    <property type="entry name" value="BROMODOMAIN-CONTAINING PROTEIN BET-1-RELATED"/>
    <property type="match status" value="1"/>
</dbReference>
<organism evidence="6 7">
    <name type="scientific">Peltaster fructicola</name>
    <dbReference type="NCBI Taxonomy" id="286661"/>
    <lineage>
        <taxon>Eukaryota</taxon>
        <taxon>Fungi</taxon>
        <taxon>Dikarya</taxon>
        <taxon>Ascomycota</taxon>
        <taxon>Pezizomycotina</taxon>
        <taxon>Dothideomycetes</taxon>
        <taxon>Dothideomycetes incertae sedis</taxon>
        <taxon>Peltaster</taxon>
    </lineage>
</organism>
<feature type="domain" description="NET" evidence="5">
    <location>
        <begin position="670"/>
        <end position="751"/>
    </location>
</feature>
<dbReference type="OrthoDB" id="784962at2759"/>
<feature type="region of interest" description="Disordered" evidence="3">
    <location>
        <begin position="581"/>
        <end position="612"/>
    </location>
</feature>
<keyword evidence="7" id="KW-1185">Reference proteome</keyword>
<dbReference type="InterPro" id="IPR050935">
    <property type="entry name" value="Bromo_chromatin_reader"/>
</dbReference>
<feature type="region of interest" description="Disordered" evidence="3">
    <location>
        <begin position="745"/>
        <end position="841"/>
    </location>
</feature>
<evidence type="ECO:0000313" key="7">
    <source>
        <dbReference type="Proteomes" id="UP000503462"/>
    </source>
</evidence>
<dbReference type="InterPro" id="IPR036427">
    <property type="entry name" value="Bromodomain-like_sf"/>
</dbReference>
<feature type="compositionally biased region" description="Basic residues" evidence="3">
    <location>
        <begin position="643"/>
        <end position="654"/>
    </location>
</feature>
<evidence type="ECO:0000259" key="5">
    <source>
        <dbReference type="PROSITE" id="PS51525"/>
    </source>
</evidence>